<comment type="subcellular location">
    <subcellularLocation>
        <location evidence="1">Cytoplasm</location>
    </subcellularLocation>
</comment>
<gene>
    <name evidence="11" type="primary">tsaE_27</name>
    <name evidence="11" type="ORF">SDC9_147884</name>
</gene>
<evidence type="ECO:0000256" key="10">
    <source>
        <dbReference type="ARBA" id="ARBA00032441"/>
    </source>
</evidence>
<organism evidence="11">
    <name type="scientific">bioreactor metagenome</name>
    <dbReference type="NCBI Taxonomy" id="1076179"/>
    <lineage>
        <taxon>unclassified sequences</taxon>
        <taxon>metagenomes</taxon>
        <taxon>ecological metagenomes</taxon>
    </lineage>
</organism>
<keyword evidence="8" id="KW-0067">ATP-binding</keyword>
<evidence type="ECO:0000313" key="11">
    <source>
        <dbReference type="EMBL" id="MPN00688.1"/>
    </source>
</evidence>
<dbReference type="PANTHER" id="PTHR33540:SF2">
    <property type="entry name" value="TRNA THREONYLCARBAMOYLADENOSINE BIOSYNTHESIS PROTEIN TSAE"/>
    <property type="match status" value="1"/>
</dbReference>
<keyword evidence="6" id="KW-0479">Metal-binding</keyword>
<evidence type="ECO:0000256" key="6">
    <source>
        <dbReference type="ARBA" id="ARBA00022723"/>
    </source>
</evidence>
<evidence type="ECO:0000256" key="9">
    <source>
        <dbReference type="ARBA" id="ARBA00022842"/>
    </source>
</evidence>
<dbReference type="InterPro" id="IPR003442">
    <property type="entry name" value="T6A_TsaE"/>
</dbReference>
<keyword evidence="4" id="KW-0963">Cytoplasm</keyword>
<comment type="similarity">
    <text evidence="2">Belongs to the TsaE family.</text>
</comment>
<sequence length="153" mass="16860">MRMQRCYEGVDQARLASLAQSLGMGLFPGAFLALYGELGAGKTTFIKAMAQALGIMDIQSPTFTIVREHRNGRLPLFHFDAYRLADSDELFAIGFADYLCEAGIIAMEWCENVPDALPDDHLEIHFAGSGEDARLLRFEATGPIHKALLEVLP</sequence>
<name>A0A645EFB0_9ZZZZ</name>
<evidence type="ECO:0000256" key="3">
    <source>
        <dbReference type="ARBA" id="ARBA00019010"/>
    </source>
</evidence>
<evidence type="ECO:0000256" key="5">
    <source>
        <dbReference type="ARBA" id="ARBA00022694"/>
    </source>
</evidence>
<comment type="caution">
    <text evidence="11">The sequence shown here is derived from an EMBL/GenBank/DDBJ whole genome shotgun (WGS) entry which is preliminary data.</text>
</comment>
<evidence type="ECO:0000256" key="1">
    <source>
        <dbReference type="ARBA" id="ARBA00004496"/>
    </source>
</evidence>
<keyword evidence="7" id="KW-0547">Nucleotide-binding</keyword>
<dbReference type="GO" id="GO:0046872">
    <property type="term" value="F:metal ion binding"/>
    <property type="evidence" value="ECO:0007669"/>
    <property type="project" value="UniProtKB-KW"/>
</dbReference>
<evidence type="ECO:0000256" key="8">
    <source>
        <dbReference type="ARBA" id="ARBA00022840"/>
    </source>
</evidence>
<keyword evidence="9" id="KW-0460">Magnesium</keyword>
<reference evidence="11" key="1">
    <citation type="submission" date="2019-08" db="EMBL/GenBank/DDBJ databases">
        <authorList>
            <person name="Kucharzyk K."/>
            <person name="Murdoch R.W."/>
            <person name="Higgins S."/>
            <person name="Loffler F."/>
        </authorList>
    </citation>
    <scope>NUCLEOTIDE SEQUENCE</scope>
</reference>
<evidence type="ECO:0000256" key="4">
    <source>
        <dbReference type="ARBA" id="ARBA00022490"/>
    </source>
</evidence>
<evidence type="ECO:0000256" key="2">
    <source>
        <dbReference type="ARBA" id="ARBA00007599"/>
    </source>
</evidence>
<accession>A0A645EFB0</accession>
<dbReference type="Gene3D" id="3.40.50.300">
    <property type="entry name" value="P-loop containing nucleotide triphosphate hydrolases"/>
    <property type="match status" value="1"/>
</dbReference>
<dbReference type="AlphaFoldDB" id="A0A645EFB0"/>
<dbReference type="PANTHER" id="PTHR33540">
    <property type="entry name" value="TRNA THREONYLCARBAMOYLADENOSINE BIOSYNTHESIS PROTEIN TSAE"/>
    <property type="match status" value="1"/>
</dbReference>
<protein>
    <recommendedName>
        <fullName evidence="3">tRNA threonylcarbamoyladenosine biosynthesis protein TsaE</fullName>
    </recommendedName>
    <alternativeName>
        <fullName evidence="10">t(6)A37 threonylcarbamoyladenosine biosynthesis protein TsaE</fullName>
    </alternativeName>
</protein>
<dbReference type="EMBL" id="VSSQ01046726">
    <property type="protein sequence ID" value="MPN00688.1"/>
    <property type="molecule type" value="Genomic_DNA"/>
</dbReference>
<evidence type="ECO:0000256" key="7">
    <source>
        <dbReference type="ARBA" id="ARBA00022741"/>
    </source>
</evidence>
<dbReference type="InterPro" id="IPR027417">
    <property type="entry name" value="P-loop_NTPase"/>
</dbReference>
<keyword evidence="5" id="KW-0819">tRNA processing</keyword>
<dbReference type="Pfam" id="PF02367">
    <property type="entry name" value="TsaE"/>
    <property type="match status" value="1"/>
</dbReference>
<dbReference type="GO" id="GO:0002949">
    <property type="term" value="P:tRNA threonylcarbamoyladenosine modification"/>
    <property type="evidence" value="ECO:0007669"/>
    <property type="project" value="InterPro"/>
</dbReference>
<dbReference type="GO" id="GO:0005737">
    <property type="term" value="C:cytoplasm"/>
    <property type="evidence" value="ECO:0007669"/>
    <property type="project" value="UniProtKB-SubCell"/>
</dbReference>
<proteinExistence type="inferred from homology"/>
<dbReference type="NCBIfam" id="TIGR00150">
    <property type="entry name" value="T6A_YjeE"/>
    <property type="match status" value="1"/>
</dbReference>
<dbReference type="GO" id="GO:0005524">
    <property type="term" value="F:ATP binding"/>
    <property type="evidence" value="ECO:0007669"/>
    <property type="project" value="UniProtKB-KW"/>
</dbReference>
<dbReference type="SUPFAM" id="SSF52540">
    <property type="entry name" value="P-loop containing nucleoside triphosphate hydrolases"/>
    <property type="match status" value="1"/>
</dbReference>